<dbReference type="GO" id="GO:0000160">
    <property type="term" value="P:phosphorelay signal transduction system"/>
    <property type="evidence" value="ECO:0007669"/>
    <property type="project" value="UniProtKB-KW"/>
</dbReference>
<organism evidence="6 7">
    <name type="scientific">Roseburia inulinivorans</name>
    <dbReference type="NCBI Taxonomy" id="360807"/>
    <lineage>
        <taxon>Bacteria</taxon>
        <taxon>Bacillati</taxon>
        <taxon>Bacillota</taxon>
        <taxon>Clostridia</taxon>
        <taxon>Lachnospirales</taxon>
        <taxon>Lachnospiraceae</taxon>
        <taxon>Roseburia</taxon>
    </lineage>
</organism>
<keyword evidence="2" id="KW-0418">Kinase</keyword>
<dbReference type="OrthoDB" id="9768405at2"/>
<feature type="transmembrane region" description="Helical" evidence="4">
    <location>
        <begin position="178"/>
        <end position="197"/>
    </location>
</feature>
<feature type="transmembrane region" description="Helical" evidence="4">
    <location>
        <begin position="5"/>
        <end position="23"/>
    </location>
</feature>
<dbReference type="PANTHER" id="PTHR24421:SF60">
    <property type="entry name" value="SENSOR HISTIDINE KINASE COMP"/>
    <property type="match status" value="1"/>
</dbReference>
<sequence length="521" mass="59742">MKQTILKLLLFINSILLIAYMGLTAHADFHLNTRGVIPLFLSSLLLIDVTYVSSCNIRENKTISLFCGLLALESWYILLAASGNSITNTIFFALSPVIWCFSIKFILMFLFQNSGYKYQKLINLCLTGTCIFALIGVLVSSKIFFLLYFIQFMASWLCFIFTVIYHRKRVAFVFKSEWRHIIFSLIAVIVLFLTYYFSTMRVPEHLSNFGVYIPILLFWVSIHGIILKEQNSLPLSAVFSNRQLTLLIFSGVIIFSLIAIILDGGYSLLFIMLDALFAFLYVCNIALDFNFKKGHNKIIKESKYHVALQQLQREEQLNLEFANFLHDDILQDLLSVKNMMKKADRPEVQKIITETLDNMNTYIREQMQDYHPTLLPKLTIKENYQNLLDGISQSFPNRNICVSFDCSDSLFLVEPYNIFVYRLLKELVTNIYKHSTGEKAWITLTQDNGIIILSVSDNGTVDADVLSSADRLKHRGLAMITERVNDMDGSVTISNNHPHGICVQTILPMKGDVSYQHFVSR</sequence>
<name>A0A0M6WUU5_9FIRM</name>
<reference evidence="7" key="1">
    <citation type="submission" date="2015-05" db="EMBL/GenBank/DDBJ databases">
        <authorList>
            <consortium name="Pathogen Informatics"/>
        </authorList>
    </citation>
    <scope>NUCLEOTIDE SEQUENCE [LARGE SCALE GENOMIC DNA]</scope>
    <source>
        <strain evidence="7">L1-83</strain>
    </source>
</reference>
<keyword evidence="4" id="KW-0812">Transmembrane</keyword>
<dbReference type="AlphaFoldDB" id="A0A0M6WUU5"/>
<dbReference type="EMBL" id="CVRS01000092">
    <property type="protein sequence ID" value="CRL41365.1"/>
    <property type="molecule type" value="Genomic_DNA"/>
</dbReference>
<keyword evidence="4" id="KW-0472">Membrane</keyword>
<dbReference type="Proteomes" id="UP000049828">
    <property type="component" value="Unassembled WGS sequence"/>
</dbReference>
<dbReference type="SUPFAM" id="SSF55874">
    <property type="entry name" value="ATPase domain of HSP90 chaperone/DNA topoisomerase II/histidine kinase"/>
    <property type="match status" value="1"/>
</dbReference>
<evidence type="ECO:0000256" key="4">
    <source>
        <dbReference type="SAM" id="Phobius"/>
    </source>
</evidence>
<dbReference type="GO" id="GO:0016301">
    <property type="term" value="F:kinase activity"/>
    <property type="evidence" value="ECO:0007669"/>
    <property type="project" value="UniProtKB-KW"/>
</dbReference>
<evidence type="ECO:0000256" key="1">
    <source>
        <dbReference type="ARBA" id="ARBA00022679"/>
    </source>
</evidence>
<feature type="transmembrane region" description="Helical" evidence="4">
    <location>
        <begin position="121"/>
        <end position="139"/>
    </location>
</feature>
<dbReference type="PANTHER" id="PTHR24421">
    <property type="entry name" value="NITRATE/NITRITE SENSOR PROTEIN NARX-RELATED"/>
    <property type="match status" value="1"/>
</dbReference>
<keyword evidence="1" id="KW-0808">Transferase</keyword>
<feature type="transmembrane region" description="Helical" evidence="4">
    <location>
        <begin position="35"/>
        <end position="53"/>
    </location>
</feature>
<dbReference type="RefSeq" id="WP_021922549.1">
    <property type="nucleotide sequence ID" value="NZ_CVRS01000092.1"/>
</dbReference>
<proteinExistence type="predicted"/>
<accession>A0A0M6WUU5</accession>
<dbReference type="InterPro" id="IPR036890">
    <property type="entry name" value="HATPase_C_sf"/>
</dbReference>
<feature type="transmembrane region" description="Helical" evidence="4">
    <location>
        <begin position="209"/>
        <end position="227"/>
    </location>
</feature>
<evidence type="ECO:0000256" key="2">
    <source>
        <dbReference type="ARBA" id="ARBA00022777"/>
    </source>
</evidence>
<keyword evidence="3" id="KW-0902">Two-component regulatory system</keyword>
<gene>
    <name evidence="6" type="ORF">RIL183_05601</name>
</gene>
<dbReference type="STRING" id="360807.ERS852392_00772"/>
<feature type="transmembrane region" description="Helical" evidence="4">
    <location>
        <begin position="65"/>
        <end position="83"/>
    </location>
</feature>
<feature type="transmembrane region" description="Helical" evidence="4">
    <location>
        <begin position="145"/>
        <end position="166"/>
    </location>
</feature>
<evidence type="ECO:0000313" key="6">
    <source>
        <dbReference type="EMBL" id="CRL41365.1"/>
    </source>
</evidence>
<keyword evidence="7" id="KW-1185">Reference proteome</keyword>
<protein>
    <recommendedName>
        <fullName evidence="5">Histidine kinase/HSP90-like ATPase domain-containing protein</fullName>
    </recommendedName>
</protein>
<feature type="transmembrane region" description="Helical" evidence="4">
    <location>
        <begin position="268"/>
        <end position="287"/>
    </location>
</feature>
<dbReference type="Gene3D" id="3.30.565.10">
    <property type="entry name" value="Histidine kinase-like ATPase, C-terminal domain"/>
    <property type="match status" value="1"/>
</dbReference>
<dbReference type="CDD" id="cd16917">
    <property type="entry name" value="HATPase_UhpB-NarQ-NarX-like"/>
    <property type="match status" value="1"/>
</dbReference>
<feature type="transmembrane region" description="Helical" evidence="4">
    <location>
        <begin position="239"/>
        <end position="262"/>
    </location>
</feature>
<evidence type="ECO:0000256" key="3">
    <source>
        <dbReference type="ARBA" id="ARBA00023012"/>
    </source>
</evidence>
<keyword evidence="4" id="KW-1133">Transmembrane helix</keyword>
<feature type="transmembrane region" description="Helical" evidence="4">
    <location>
        <begin position="89"/>
        <end position="109"/>
    </location>
</feature>
<dbReference type="Pfam" id="PF02518">
    <property type="entry name" value="HATPase_c"/>
    <property type="match status" value="1"/>
</dbReference>
<feature type="domain" description="Histidine kinase/HSP90-like ATPase" evidence="5">
    <location>
        <begin position="419"/>
        <end position="509"/>
    </location>
</feature>
<evidence type="ECO:0000259" key="5">
    <source>
        <dbReference type="Pfam" id="PF02518"/>
    </source>
</evidence>
<dbReference type="InterPro" id="IPR050482">
    <property type="entry name" value="Sensor_HK_TwoCompSys"/>
</dbReference>
<evidence type="ECO:0000313" key="7">
    <source>
        <dbReference type="Proteomes" id="UP000049828"/>
    </source>
</evidence>
<dbReference type="InterPro" id="IPR003594">
    <property type="entry name" value="HATPase_dom"/>
</dbReference>